<dbReference type="InterPro" id="IPR051678">
    <property type="entry name" value="AGP_Transferase"/>
</dbReference>
<keyword evidence="6 7" id="KW-0046">Antibiotic resistance</keyword>
<gene>
    <name evidence="9" type="ORF">AB3X52_03040</name>
</gene>
<reference evidence="9 10" key="1">
    <citation type="submission" date="2024-07" db="EMBL/GenBank/DDBJ databases">
        <authorList>
            <person name="Lee S."/>
            <person name="Kang M."/>
        </authorList>
    </citation>
    <scope>NUCLEOTIDE SEQUENCE [LARGE SCALE GENOMIC DNA]</scope>
    <source>
        <strain evidence="9 10">DS6</strain>
    </source>
</reference>
<evidence type="ECO:0000256" key="7">
    <source>
        <dbReference type="PIRNR" id="PIRNR000706"/>
    </source>
</evidence>
<comment type="caution">
    <text evidence="9">The sequence shown here is derived from an EMBL/GenBank/DDBJ whole genome shotgun (WGS) entry which is preliminary data.</text>
</comment>
<keyword evidence="10" id="KW-1185">Reference proteome</keyword>
<evidence type="ECO:0000313" key="9">
    <source>
        <dbReference type="EMBL" id="MEX0426581.1"/>
    </source>
</evidence>
<name>A0ABV3SUG7_9ACTN</name>
<dbReference type="InterPro" id="IPR011009">
    <property type="entry name" value="Kinase-like_dom_sf"/>
</dbReference>
<keyword evidence="2 7" id="KW-0808">Transferase</keyword>
<evidence type="ECO:0000256" key="1">
    <source>
        <dbReference type="ARBA" id="ARBA00006219"/>
    </source>
</evidence>
<dbReference type="Gene3D" id="3.30.200.20">
    <property type="entry name" value="Phosphorylase Kinase, domain 1"/>
    <property type="match status" value="1"/>
</dbReference>
<dbReference type="NCBIfam" id="NF033068">
    <property type="entry name" value="APH_3p"/>
    <property type="match status" value="1"/>
</dbReference>
<evidence type="ECO:0000256" key="5">
    <source>
        <dbReference type="ARBA" id="ARBA00022840"/>
    </source>
</evidence>
<dbReference type="Pfam" id="PF01636">
    <property type="entry name" value="APH"/>
    <property type="match status" value="1"/>
</dbReference>
<keyword evidence="3 7" id="KW-0547">Nucleotide-binding</keyword>
<feature type="domain" description="Aminoglycoside phosphotransferase" evidence="8">
    <location>
        <begin position="5"/>
        <end position="234"/>
    </location>
</feature>
<comment type="similarity">
    <text evidence="1 7">Belongs to the aminoglycoside phosphotransferase family.</text>
</comment>
<evidence type="ECO:0000256" key="2">
    <source>
        <dbReference type="ARBA" id="ARBA00022679"/>
    </source>
</evidence>
<dbReference type="RefSeq" id="WP_367991305.1">
    <property type="nucleotide sequence ID" value="NZ_JBFPJR010000004.1"/>
</dbReference>
<sequence>MEDWHVVAHGHSDTVVRRSPDGRCFAKSATDSLAREELAHERDRLAWLGSAGLETAEVVDWHEDAETSTLVTGAVPGMPASQVPAYATARVTSSIAMYLTDLHDLDVDDCPFDRRLDVTLPQAAERVDAGLVDESDFDLVRLGRSAMDVFDELAAGGLRASLEENLDLVVCHGDFCLDNVLVDPETYDVTGVVDVSRLGLADCHADLALMTRSMESRHLNPQYGHECAARFLATYPVEAERWRLHYYQLLDEFF</sequence>
<dbReference type="InterPro" id="IPR002575">
    <property type="entry name" value="Aminoglycoside_PTrfase"/>
</dbReference>
<proteinExistence type="inferred from homology"/>
<dbReference type="PANTHER" id="PTHR21310:SF41">
    <property type="entry name" value="3'-PHOSPHOTRANSFERASE, PUTATIVE-RELATED"/>
    <property type="match status" value="1"/>
</dbReference>
<dbReference type="InterPro" id="IPR024165">
    <property type="entry name" value="Kan/Strep_kinase"/>
</dbReference>
<dbReference type="CDD" id="cd05150">
    <property type="entry name" value="APH"/>
    <property type="match status" value="1"/>
</dbReference>
<evidence type="ECO:0000256" key="3">
    <source>
        <dbReference type="ARBA" id="ARBA00022741"/>
    </source>
</evidence>
<organism evidence="9 10">
    <name type="scientific">Nocardioides eburneus</name>
    <dbReference type="NCBI Taxonomy" id="3231482"/>
    <lineage>
        <taxon>Bacteria</taxon>
        <taxon>Bacillati</taxon>
        <taxon>Actinomycetota</taxon>
        <taxon>Actinomycetes</taxon>
        <taxon>Propionibacteriales</taxon>
        <taxon>Nocardioidaceae</taxon>
        <taxon>Nocardioides</taxon>
    </lineage>
</organism>
<evidence type="ECO:0000256" key="4">
    <source>
        <dbReference type="ARBA" id="ARBA00022777"/>
    </source>
</evidence>
<dbReference type="SUPFAM" id="SSF56112">
    <property type="entry name" value="Protein kinase-like (PK-like)"/>
    <property type="match status" value="1"/>
</dbReference>
<evidence type="ECO:0000259" key="8">
    <source>
        <dbReference type="Pfam" id="PF01636"/>
    </source>
</evidence>
<evidence type="ECO:0000313" key="10">
    <source>
        <dbReference type="Proteomes" id="UP001556631"/>
    </source>
</evidence>
<dbReference type="Proteomes" id="UP001556631">
    <property type="component" value="Unassembled WGS sequence"/>
</dbReference>
<accession>A0ABV3SUG7</accession>
<protein>
    <submittedName>
        <fullName evidence="9">APH(3') family aminoglycoside O-phosphotransferase</fullName>
    </submittedName>
</protein>
<evidence type="ECO:0000256" key="6">
    <source>
        <dbReference type="ARBA" id="ARBA00023251"/>
    </source>
</evidence>
<dbReference type="Gene3D" id="3.90.1200.10">
    <property type="match status" value="1"/>
</dbReference>
<keyword evidence="4 7" id="KW-0418">Kinase</keyword>
<dbReference type="PIRSF" id="PIRSF000706">
    <property type="entry name" value="Kanamycin_kin"/>
    <property type="match status" value="1"/>
</dbReference>
<keyword evidence="5 7" id="KW-0067">ATP-binding</keyword>
<dbReference type="PANTHER" id="PTHR21310">
    <property type="entry name" value="AMINOGLYCOSIDE PHOSPHOTRANSFERASE-RELATED-RELATED"/>
    <property type="match status" value="1"/>
</dbReference>
<dbReference type="EMBL" id="JBFPJR010000004">
    <property type="protein sequence ID" value="MEX0426581.1"/>
    <property type="molecule type" value="Genomic_DNA"/>
</dbReference>